<evidence type="ECO:0000256" key="7">
    <source>
        <dbReference type="ARBA" id="ARBA00022989"/>
    </source>
</evidence>
<evidence type="ECO:0000256" key="2">
    <source>
        <dbReference type="ARBA" id="ARBA00004651"/>
    </source>
</evidence>
<dbReference type="PANTHER" id="PTHR24232">
    <property type="entry name" value="G-PROTEIN COUPLED RECEPTOR"/>
    <property type="match status" value="1"/>
</dbReference>
<evidence type="ECO:0000259" key="17">
    <source>
        <dbReference type="PROSITE" id="PS50262"/>
    </source>
</evidence>
<dbReference type="Proteomes" id="UP001318040">
    <property type="component" value="Chromosome 47"/>
</dbReference>
<gene>
    <name evidence="19" type="primary">LOC116952573</name>
</gene>
<dbReference type="RefSeq" id="XP_032827930.1">
    <property type="nucleotide sequence ID" value="XM_032972039.1"/>
</dbReference>
<evidence type="ECO:0000256" key="10">
    <source>
        <dbReference type="ARBA" id="ARBA00023157"/>
    </source>
</evidence>
<dbReference type="PROSITE" id="PS50262">
    <property type="entry name" value="G_PROTEIN_RECEP_F1_2"/>
    <property type="match status" value="1"/>
</dbReference>
<keyword evidence="7 16" id="KW-1133">Transmembrane helix</keyword>
<dbReference type="Gene3D" id="1.20.1070.10">
    <property type="entry name" value="Rhodopsin 7-helix transmembrane proteins"/>
    <property type="match status" value="1"/>
</dbReference>
<evidence type="ECO:0000313" key="18">
    <source>
        <dbReference type="Proteomes" id="UP001318040"/>
    </source>
</evidence>
<dbReference type="SUPFAM" id="SSF81321">
    <property type="entry name" value="Family A G protein-coupled receptor-like"/>
    <property type="match status" value="1"/>
</dbReference>
<evidence type="ECO:0000256" key="5">
    <source>
        <dbReference type="ARBA" id="ARBA00022553"/>
    </source>
</evidence>
<feature type="domain" description="G-protein coupled receptors family 1 profile" evidence="17">
    <location>
        <begin position="43"/>
        <end position="309"/>
    </location>
</feature>
<keyword evidence="11" id="KW-0675">Receptor</keyword>
<keyword evidence="6 16" id="KW-0812">Transmembrane</keyword>
<accession>A0AAJ7XB66</accession>
<feature type="transmembrane region" description="Helical" evidence="16">
    <location>
        <begin position="99"/>
        <end position="120"/>
    </location>
</feature>
<keyword evidence="9 16" id="KW-0472">Membrane</keyword>
<organism evidence="18 19">
    <name type="scientific">Petromyzon marinus</name>
    <name type="common">Sea lamprey</name>
    <dbReference type="NCBI Taxonomy" id="7757"/>
    <lineage>
        <taxon>Eukaryota</taxon>
        <taxon>Metazoa</taxon>
        <taxon>Chordata</taxon>
        <taxon>Craniata</taxon>
        <taxon>Vertebrata</taxon>
        <taxon>Cyclostomata</taxon>
        <taxon>Hyperoartia</taxon>
        <taxon>Petromyzontiformes</taxon>
        <taxon>Petromyzontidae</taxon>
        <taxon>Petromyzon</taxon>
    </lineage>
</organism>
<keyword evidence="4" id="KW-1003">Cell membrane</keyword>
<dbReference type="AlphaFoldDB" id="A0AAJ7XB66"/>
<evidence type="ECO:0000256" key="14">
    <source>
        <dbReference type="ARBA" id="ARBA00023329"/>
    </source>
</evidence>
<dbReference type="PANTHER" id="PTHR24232:SF1">
    <property type="entry name" value="N-ARACHIDONYL GLYCINE RECEPTOR"/>
    <property type="match status" value="1"/>
</dbReference>
<evidence type="ECO:0000313" key="19">
    <source>
        <dbReference type="RefSeq" id="XP_032827930.1"/>
    </source>
</evidence>
<name>A0AAJ7XB66_PETMA</name>
<keyword evidence="8" id="KW-0297">G-protein coupled receptor</keyword>
<feature type="transmembrane region" description="Helical" evidence="16">
    <location>
        <begin position="140"/>
        <end position="161"/>
    </location>
</feature>
<dbReference type="Pfam" id="PF00001">
    <property type="entry name" value="7tm_1"/>
    <property type="match status" value="1"/>
</dbReference>
<keyword evidence="5" id="KW-0597">Phosphoprotein</keyword>
<dbReference type="GO" id="GO:0004930">
    <property type="term" value="F:G protein-coupled receptor activity"/>
    <property type="evidence" value="ECO:0007669"/>
    <property type="project" value="UniProtKB-KW"/>
</dbReference>
<evidence type="ECO:0000256" key="13">
    <source>
        <dbReference type="ARBA" id="ARBA00023224"/>
    </source>
</evidence>
<dbReference type="GO" id="GO:0035025">
    <property type="term" value="P:positive regulation of Rho protein signal transduction"/>
    <property type="evidence" value="ECO:0007669"/>
    <property type="project" value="TreeGrafter"/>
</dbReference>
<proteinExistence type="predicted"/>
<reference evidence="19" key="1">
    <citation type="submission" date="2025-08" db="UniProtKB">
        <authorList>
            <consortium name="RefSeq"/>
        </authorList>
    </citation>
    <scope>IDENTIFICATION</scope>
    <source>
        <tissue evidence="19">Sperm</tissue>
    </source>
</reference>
<dbReference type="InterPro" id="IPR017452">
    <property type="entry name" value="GPCR_Rhodpsn_7TM"/>
</dbReference>
<keyword evidence="14" id="KW-0968">Cytoplasmic vesicle</keyword>
<feature type="transmembrane region" description="Helical" evidence="16">
    <location>
        <begin position="31"/>
        <end position="51"/>
    </location>
</feature>
<evidence type="ECO:0000256" key="1">
    <source>
        <dbReference type="ARBA" id="ARBA00004156"/>
    </source>
</evidence>
<feature type="transmembrane region" description="Helical" evidence="16">
    <location>
        <begin position="246"/>
        <end position="267"/>
    </location>
</feature>
<sequence>MAFGDANATAVGGADDESLWSQRWYAALNSVVYSVTFVAGCLINGLALWVFTHTSKKNKVHIFMINLTIVHLIAIAFIPFRLFHFITGGWSLGKSFCRVLVAARCVFSAATLWFFTCISVEHYLAVVHKVAAGPIRRAKVYRLASAAVWLLVATQIPPIMLTEEASKAVCSGSCHKMSVITCWREIWLQQLVMTIFHFLAPFAVITVTYFHIVRFLLGKRHHGGGGRVNVGGSLSGKKGRSKPLRIIFTIIALLAGFYMPYHIGMAIHLGTRWFWSDGADDCGGSSGAIIACLSLLMDVSCCALFPLYFLVSKYFRQRFHSVLVYQRYLSRLTRKRRASVAMDSLE</sequence>
<protein>
    <recommendedName>
        <fullName evidence="3">N-arachidonyl glycine receptor</fullName>
    </recommendedName>
    <alternativeName>
        <fullName evidence="15">G-protein coupled receptor 18</fullName>
    </alternativeName>
</protein>
<evidence type="ECO:0000256" key="11">
    <source>
        <dbReference type="ARBA" id="ARBA00023170"/>
    </source>
</evidence>
<keyword evidence="13" id="KW-0807">Transducer</keyword>
<feature type="transmembrane region" description="Helical" evidence="16">
    <location>
        <begin position="195"/>
        <end position="217"/>
    </location>
</feature>
<evidence type="ECO:0000256" key="3">
    <source>
        <dbReference type="ARBA" id="ARBA00017623"/>
    </source>
</evidence>
<keyword evidence="12" id="KW-0325">Glycoprotein</keyword>
<comment type="subcellular location">
    <subcellularLocation>
        <location evidence="2">Cell membrane</location>
        <topology evidence="2">Multi-pass membrane protein</topology>
    </subcellularLocation>
    <subcellularLocation>
        <location evidence="1">Cytoplasmic vesicle membrane</location>
    </subcellularLocation>
</comment>
<feature type="transmembrane region" description="Helical" evidence="16">
    <location>
        <begin position="63"/>
        <end position="87"/>
    </location>
</feature>
<keyword evidence="18" id="KW-1185">Reference proteome</keyword>
<feature type="transmembrane region" description="Helical" evidence="16">
    <location>
        <begin position="287"/>
        <end position="311"/>
    </location>
</feature>
<evidence type="ECO:0000256" key="4">
    <source>
        <dbReference type="ARBA" id="ARBA00022475"/>
    </source>
</evidence>
<dbReference type="GO" id="GO:0030659">
    <property type="term" value="C:cytoplasmic vesicle membrane"/>
    <property type="evidence" value="ECO:0007669"/>
    <property type="project" value="UniProtKB-SubCell"/>
</dbReference>
<dbReference type="PRINTS" id="PR00237">
    <property type="entry name" value="GPCRRHODOPSN"/>
</dbReference>
<dbReference type="KEGG" id="pmrn:116952573"/>
<evidence type="ECO:0000256" key="8">
    <source>
        <dbReference type="ARBA" id="ARBA00023040"/>
    </source>
</evidence>
<evidence type="ECO:0000256" key="16">
    <source>
        <dbReference type="SAM" id="Phobius"/>
    </source>
</evidence>
<keyword evidence="10" id="KW-1015">Disulfide bond</keyword>
<dbReference type="GO" id="GO:0007200">
    <property type="term" value="P:phospholipase C-activating G protein-coupled receptor signaling pathway"/>
    <property type="evidence" value="ECO:0007669"/>
    <property type="project" value="TreeGrafter"/>
</dbReference>
<dbReference type="InterPro" id="IPR000276">
    <property type="entry name" value="GPCR_Rhodpsn"/>
</dbReference>
<evidence type="ECO:0000256" key="12">
    <source>
        <dbReference type="ARBA" id="ARBA00023180"/>
    </source>
</evidence>
<evidence type="ECO:0000256" key="15">
    <source>
        <dbReference type="ARBA" id="ARBA00033081"/>
    </source>
</evidence>
<evidence type="ECO:0000256" key="6">
    <source>
        <dbReference type="ARBA" id="ARBA00022692"/>
    </source>
</evidence>
<dbReference type="GO" id="GO:0005886">
    <property type="term" value="C:plasma membrane"/>
    <property type="evidence" value="ECO:0007669"/>
    <property type="project" value="UniProtKB-SubCell"/>
</dbReference>
<evidence type="ECO:0000256" key="9">
    <source>
        <dbReference type="ARBA" id="ARBA00023136"/>
    </source>
</evidence>